<dbReference type="AlphaFoldDB" id="A0A084VM17"/>
<name>A0A084VM17_ANOSI</name>
<evidence type="ECO:0000313" key="1">
    <source>
        <dbReference type="EMBL" id="KFB39011.1"/>
    </source>
</evidence>
<dbReference type="EMBL" id="ATLV01014575">
    <property type="status" value="NOT_ANNOTATED_CDS"/>
    <property type="molecule type" value="Genomic_DNA"/>
</dbReference>
<proteinExistence type="predicted"/>
<dbReference type="Proteomes" id="UP000030765">
    <property type="component" value="Unassembled WGS sequence"/>
</dbReference>
<dbReference type="VEuPathDB" id="VectorBase:ASIC006719"/>
<protein>
    <submittedName>
        <fullName evidence="1">Uncharacterized protein LOC100994187</fullName>
    </submittedName>
</protein>
<evidence type="ECO:0000313" key="2">
    <source>
        <dbReference type="EnsemblMetazoa" id="ASIC006719-PA"/>
    </source>
</evidence>
<reference evidence="1 3" key="1">
    <citation type="journal article" date="2014" name="BMC Genomics">
        <title>Genome sequence of Anopheles sinensis provides insight into genetics basis of mosquito competence for malaria parasites.</title>
        <authorList>
            <person name="Zhou D."/>
            <person name="Zhang D."/>
            <person name="Ding G."/>
            <person name="Shi L."/>
            <person name="Hou Q."/>
            <person name="Ye Y."/>
            <person name="Xu Y."/>
            <person name="Zhou H."/>
            <person name="Xiong C."/>
            <person name="Li S."/>
            <person name="Yu J."/>
            <person name="Hong S."/>
            <person name="Yu X."/>
            <person name="Zou P."/>
            <person name="Chen C."/>
            <person name="Chang X."/>
            <person name="Wang W."/>
            <person name="Lv Y."/>
            <person name="Sun Y."/>
            <person name="Ma L."/>
            <person name="Shen B."/>
            <person name="Zhu C."/>
        </authorList>
    </citation>
    <scope>NUCLEOTIDE SEQUENCE [LARGE SCALE GENOMIC DNA]</scope>
</reference>
<evidence type="ECO:0000313" key="3">
    <source>
        <dbReference type="Proteomes" id="UP000030765"/>
    </source>
</evidence>
<accession>A0A084VM17</accession>
<dbReference type="EMBL" id="KE524975">
    <property type="protein sequence ID" value="KFB39011.1"/>
    <property type="molecule type" value="Genomic_DNA"/>
</dbReference>
<dbReference type="EnsemblMetazoa" id="ASIC006719-RA">
    <property type="protein sequence ID" value="ASIC006719-PA"/>
    <property type="gene ID" value="ASIC006719"/>
</dbReference>
<keyword evidence="3" id="KW-1185">Reference proteome</keyword>
<reference evidence="2" key="2">
    <citation type="submission" date="2020-05" db="UniProtKB">
        <authorList>
            <consortium name="EnsemblMetazoa"/>
        </authorList>
    </citation>
    <scope>IDENTIFICATION</scope>
</reference>
<gene>
    <name evidence="1" type="ORF">ZHAS_00006719</name>
</gene>
<organism evidence="1">
    <name type="scientific">Anopheles sinensis</name>
    <name type="common">Mosquito</name>
    <dbReference type="NCBI Taxonomy" id="74873"/>
    <lineage>
        <taxon>Eukaryota</taxon>
        <taxon>Metazoa</taxon>
        <taxon>Ecdysozoa</taxon>
        <taxon>Arthropoda</taxon>
        <taxon>Hexapoda</taxon>
        <taxon>Insecta</taxon>
        <taxon>Pterygota</taxon>
        <taxon>Neoptera</taxon>
        <taxon>Endopterygota</taxon>
        <taxon>Diptera</taxon>
        <taxon>Nematocera</taxon>
        <taxon>Culicoidea</taxon>
        <taxon>Culicidae</taxon>
        <taxon>Anophelinae</taxon>
        <taxon>Anopheles</taxon>
    </lineage>
</organism>
<sequence length="122" mass="13856">MCHRTRPDHTRSIRNATVRNATETSTCFVPKRWAMAAETFHRRNGHAEGAPGGKPQIMMRFPHPSASSFLWGVRVYGSIGICHSARSRAGYFRPKRQRTVLGREKGCVWKPGKPRRTRRPSG</sequence>